<proteinExistence type="predicted"/>
<dbReference type="AlphaFoldDB" id="A0A1I0YHP1"/>
<dbReference type="RefSeq" id="WP_092066511.1">
    <property type="nucleotide sequence ID" value="NZ_FOJU01000005.1"/>
</dbReference>
<dbReference type="Pfam" id="PF12728">
    <property type="entry name" value="HTH_17"/>
    <property type="match status" value="1"/>
</dbReference>
<gene>
    <name evidence="2" type="ORF">SAMN05421688_3108</name>
</gene>
<dbReference type="SUPFAM" id="SSF46955">
    <property type="entry name" value="Putative DNA-binding domain"/>
    <property type="match status" value="1"/>
</dbReference>
<name>A0A1I0YHP1_9RHOB</name>
<protein>
    <submittedName>
        <fullName evidence="2">Helix-turn-helix domain-containing protein</fullName>
    </submittedName>
</protein>
<dbReference type="InterPro" id="IPR009061">
    <property type="entry name" value="DNA-bd_dom_put_sf"/>
</dbReference>
<feature type="domain" description="Helix-turn-helix" evidence="1">
    <location>
        <begin position="8"/>
        <end position="58"/>
    </location>
</feature>
<dbReference type="EMBL" id="FOJU01000005">
    <property type="protein sequence ID" value="SFB12844.1"/>
    <property type="molecule type" value="Genomic_DNA"/>
</dbReference>
<organism evidence="2 3">
    <name type="scientific">Poseidonocella pacifica</name>
    <dbReference type="NCBI Taxonomy" id="871651"/>
    <lineage>
        <taxon>Bacteria</taxon>
        <taxon>Pseudomonadati</taxon>
        <taxon>Pseudomonadota</taxon>
        <taxon>Alphaproteobacteria</taxon>
        <taxon>Rhodobacterales</taxon>
        <taxon>Roseobacteraceae</taxon>
        <taxon>Poseidonocella</taxon>
    </lineage>
</organism>
<sequence length="65" mass="7399">MTDDHKRLMSRTEVADVYGIGRRFLETAALRGDGPSFVRIGRLVRYRAKDVEAWIDANCVSTEVQ</sequence>
<dbReference type="InterPro" id="IPR041657">
    <property type="entry name" value="HTH_17"/>
</dbReference>
<accession>A0A1I0YHP1</accession>
<reference evidence="2 3" key="1">
    <citation type="submission" date="2016-10" db="EMBL/GenBank/DDBJ databases">
        <authorList>
            <person name="de Groot N.N."/>
        </authorList>
    </citation>
    <scope>NUCLEOTIDE SEQUENCE [LARGE SCALE GENOMIC DNA]</scope>
    <source>
        <strain evidence="2 3">DSM 29316</strain>
    </source>
</reference>
<dbReference type="OrthoDB" id="9806994at2"/>
<evidence type="ECO:0000313" key="2">
    <source>
        <dbReference type="EMBL" id="SFB12844.1"/>
    </source>
</evidence>
<dbReference type="Proteomes" id="UP000198796">
    <property type="component" value="Unassembled WGS sequence"/>
</dbReference>
<evidence type="ECO:0000313" key="3">
    <source>
        <dbReference type="Proteomes" id="UP000198796"/>
    </source>
</evidence>
<dbReference type="STRING" id="871651.SAMN05421688_3108"/>
<evidence type="ECO:0000259" key="1">
    <source>
        <dbReference type="Pfam" id="PF12728"/>
    </source>
</evidence>
<keyword evidence="3" id="KW-1185">Reference proteome</keyword>